<organism evidence="1">
    <name type="scientific">Lepeophtheirus salmonis</name>
    <name type="common">Salmon louse</name>
    <name type="synonym">Caligus salmonis</name>
    <dbReference type="NCBI Taxonomy" id="72036"/>
    <lineage>
        <taxon>Eukaryota</taxon>
        <taxon>Metazoa</taxon>
        <taxon>Ecdysozoa</taxon>
        <taxon>Arthropoda</taxon>
        <taxon>Crustacea</taxon>
        <taxon>Multicrustacea</taxon>
        <taxon>Hexanauplia</taxon>
        <taxon>Copepoda</taxon>
        <taxon>Siphonostomatoida</taxon>
        <taxon>Caligidae</taxon>
        <taxon>Lepeophtheirus</taxon>
    </lineage>
</organism>
<dbReference type="EMBL" id="HACA01026310">
    <property type="protein sequence ID" value="CDW43671.1"/>
    <property type="molecule type" value="Transcribed_RNA"/>
</dbReference>
<proteinExistence type="predicted"/>
<protein>
    <submittedName>
        <fullName evidence="1">Uncharacterized protein</fullName>
    </submittedName>
</protein>
<dbReference type="AlphaFoldDB" id="A0A0K2V109"/>
<accession>A0A0K2V109</accession>
<reference evidence="1" key="1">
    <citation type="submission" date="2014-05" db="EMBL/GenBank/DDBJ databases">
        <authorList>
            <person name="Chronopoulou M."/>
        </authorList>
    </citation>
    <scope>NUCLEOTIDE SEQUENCE</scope>
    <source>
        <tissue evidence="1">Whole organism</tissue>
    </source>
</reference>
<name>A0A0K2V109_LEPSM</name>
<sequence length="80" mass="9454">MVCKKYDLEGEEFHVKSAKALHQVSQTFFIFQKYVLPLIIKKSLPKLEDIRMRRSRVIDVFVKVNFPKYGVVRSRIGKLI</sequence>
<evidence type="ECO:0000313" key="1">
    <source>
        <dbReference type="EMBL" id="CDW43671.1"/>
    </source>
</evidence>